<evidence type="ECO:0000256" key="1">
    <source>
        <dbReference type="ARBA" id="ARBA00003195"/>
    </source>
</evidence>
<feature type="transmembrane region" description="Helical" evidence="18">
    <location>
        <begin position="99"/>
        <end position="121"/>
    </location>
</feature>
<evidence type="ECO:0000256" key="17">
    <source>
        <dbReference type="SAM" id="MobiDB-lite"/>
    </source>
</evidence>
<evidence type="ECO:0000313" key="20">
    <source>
        <dbReference type="RefSeq" id="XP_003739380.1"/>
    </source>
</evidence>
<dbReference type="Proteomes" id="UP000694867">
    <property type="component" value="Unplaced"/>
</dbReference>
<evidence type="ECO:0000256" key="11">
    <source>
        <dbReference type="ARBA" id="ARBA00022989"/>
    </source>
</evidence>
<protein>
    <recommendedName>
        <fullName evidence="4">NADH dehydrogenase [ubiquinone] 1 beta subcomplex subunit 11, mitochondrial</fullName>
    </recommendedName>
    <alternativeName>
        <fullName evidence="15">Complex I-ESSS</fullName>
    </alternativeName>
    <alternativeName>
        <fullName evidence="14">NADH-ubiquinone oxidoreductase ESSS subunit</fullName>
    </alternativeName>
</protein>
<evidence type="ECO:0000256" key="7">
    <source>
        <dbReference type="ARBA" id="ARBA00022692"/>
    </source>
</evidence>
<evidence type="ECO:0000256" key="4">
    <source>
        <dbReference type="ARBA" id="ARBA00018632"/>
    </source>
</evidence>
<comment type="function">
    <text evidence="1">Accessory subunit of the mitochondrial membrane respiratory chain NADH dehydrogenase (Complex I), that is believed not to be involved in catalysis. Complex I functions in the transfer of electrons from NADH to the respiratory chain. The immediate electron acceptor for the enzyme is believed to be ubiquinone.</text>
</comment>
<dbReference type="AlphaFoldDB" id="A0AAJ6QP23"/>
<keyword evidence="11 18" id="KW-1133">Transmembrane helix</keyword>
<keyword evidence="13 18" id="KW-0472">Membrane</keyword>
<evidence type="ECO:0000256" key="8">
    <source>
        <dbReference type="ARBA" id="ARBA00022792"/>
    </source>
</evidence>
<keyword evidence="9" id="KW-0809">Transit peptide</keyword>
<dbReference type="CTD" id="42282"/>
<keyword evidence="5" id="KW-0813">Transport</keyword>
<evidence type="ECO:0000256" key="10">
    <source>
        <dbReference type="ARBA" id="ARBA00022982"/>
    </source>
</evidence>
<dbReference type="InterPro" id="IPR019329">
    <property type="entry name" value="NADH_UbQ_OxRdtase_ESSS_su"/>
</dbReference>
<sequence>MALSRMASMRLLGSASKSVLIPKHKVEMSAALIRLISSSEKKTSSAVANRSFGRSEEMPPNEIANPPRTPEDFIDAVKKPRNWISYGYSYYDKERDADVYHATMFFLVSLMVVVGSAWIAYLPDWRQQDWALREAYLELARREKYGLPLVDKDLVPVDRINLPSEEFLYEEGHEVYL</sequence>
<comment type="subcellular location">
    <subcellularLocation>
        <location evidence="2">Mitochondrion inner membrane</location>
        <topology evidence="2">Single-pass membrane protein</topology>
    </subcellularLocation>
</comment>
<evidence type="ECO:0000256" key="5">
    <source>
        <dbReference type="ARBA" id="ARBA00022448"/>
    </source>
</evidence>
<evidence type="ECO:0000256" key="18">
    <source>
        <dbReference type="SAM" id="Phobius"/>
    </source>
</evidence>
<keyword evidence="19" id="KW-1185">Reference proteome</keyword>
<keyword evidence="8" id="KW-0999">Mitochondrion inner membrane</keyword>
<reference evidence="20" key="1">
    <citation type="submission" date="2025-08" db="UniProtKB">
        <authorList>
            <consortium name="RefSeq"/>
        </authorList>
    </citation>
    <scope>IDENTIFICATION</scope>
</reference>
<comment type="subunit">
    <text evidence="16">Complex I is composed of 45 different subunits. Interacts with BCAP31.</text>
</comment>
<keyword evidence="6" id="KW-0679">Respiratory chain</keyword>
<evidence type="ECO:0000256" key="3">
    <source>
        <dbReference type="ARBA" id="ARBA00008915"/>
    </source>
</evidence>
<keyword evidence="7 18" id="KW-0812">Transmembrane</keyword>
<comment type="similarity">
    <text evidence="3">Belongs to the complex I NDUFB11 subunit family.</text>
</comment>
<accession>A0AAJ6QP23</accession>
<evidence type="ECO:0000256" key="9">
    <source>
        <dbReference type="ARBA" id="ARBA00022946"/>
    </source>
</evidence>
<dbReference type="PANTHER" id="PTHR13327:SF0">
    <property type="entry name" value="NADH DEHYDROGENASE [UBIQUINONE] 1 BETA SUBCOMPLEX SUBUNIT 11, MITOCHONDRIAL"/>
    <property type="match status" value="1"/>
</dbReference>
<dbReference type="GeneID" id="100908911"/>
<dbReference type="RefSeq" id="XP_003739380.1">
    <property type="nucleotide sequence ID" value="XM_003739332.2"/>
</dbReference>
<dbReference type="Pfam" id="PF10183">
    <property type="entry name" value="ESSS"/>
    <property type="match status" value="1"/>
</dbReference>
<evidence type="ECO:0000256" key="15">
    <source>
        <dbReference type="ARBA" id="ARBA00031387"/>
    </source>
</evidence>
<feature type="region of interest" description="Disordered" evidence="17">
    <location>
        <begin position="46"/>
        <end position="71"/>
    </location>
</feature>
<evidence type="ECO:0000313" key="19">
    <source>
        <dbReference type="Proteomes" id="UP000694867"/>
    </source>
</evidence>
<gene>
    <name evidence="20" type="primary">LOC100908911</name>
</gene>
<dbReference type="PANTHER" id="PTHR13327">
    <property type="entry name" value="NADH-UBIQUINONE OXIDOREDUCTASE ESSS SUBUNIT, MITOCHONDRIAL PRECURSOR"/>
    <property type="match status" value="1"/>
</dbReference>
<evidence type="ECO:0000256" key="12">
    <source>
        <dbReference type="ARBA" id="ARBA00023128"/>
    </source>
</evidence>
<organism evidence="19 20">
    <name type="scientific">Galendromus occidentalis</name>
    <name type="common">western predatory mite</name>
    <dbReference type="NCBI Taxonomy" id="34638"/>
    <lineage>
        <taxon>Eukaryota</taxon>
        <taxon>Metazoa</taxon>
        <taxon>Ecdysozoa</taxon>
        <taxon>Arthropoda</taxon>
        <taxon>Chelicerata</taxon>
        <taxon>Arachnida</taxon>
        <taxon>Acari</taxon>
        <taxon>Parasitiformes</taxon>
        <taxon>Mesostigmata</taxon>
        <taxon>Gamasina</taxon>
        <taxon>Phytoseioidea</taxon>
        <taxon>Phytoseiidae</taxon>
        <taxon>Typhlodrominae</taxon>
        <taxon>Galendromus</taxon>
    </lineage>
</organism>
<keyword evidence="10" id="KW-0249">Electron transport</keyword>
<evidence type="ECO:0000256" key="13">
    <source>
        <dbReference type="ARBA" id="ARBA00023136"/>
    </source>
</evidence>
<evidence type="ECO:0000256" key="14">
    <source>
        <dbReference type="ARBA" id="ARBA00030753"/>
    </source>
</evidence>
<proteinExistence type="inferred from homology"/>
<keyword evidence="12" id="KW-0496">Mitochondrion</keyword>
<evidence type="ECO:0000256" key="16">
    <source>
        <dbReference type="ARBA" id="ARBA00046528"/>
    </source>
</evidence>
<evidence type="ECO:0000256" key="6">
    <source>
        <dbReference type="ARBA" id="ARBA00022660"/>
    </source>
</evidence>
<dbReference type="KEGG" id="goe:100908911"/>
<evidence type="ECO:0000256" key="2">
    <source>
        <dbReference type="ARBA" id="ARBA00004434"/>
    </source>
</evidence>
<name>A0AAJ6QP23_9ACAR</name>
<dbReference type="GO" id="GO:0005743">
    <property type="term" value="C:mitochondrial inner membrane"/>
    <property type="evidence" value="ECO:0007669"/>
    <property type="project" value="UniProtKB-SubCell"/>
</dbReference>